<keyword evidence="3" id="KW-0539">Nucleus</keyword>
<evidence type="ECO:0000313" key="6">
    <source>
        <dbReference type="EnsemblMetazoa" id="MESCA004157-PA"/>
    </source>
</evidence>
<organism evidence="6 7">
    <name type="scientific">Megaselia scalaris</name>
    <name type="common">Humpbacked fly</name>
    <name type="synonym">Phora scalaris</name>
    <dbReference type="NCBI Taxonomy" id="36166"/>
    <lineage>
        <taxon>Eukaryota</taxon>
        <taxon>Metazoa</taxon>
        <taxon>Ecdysozoa</taxon>
        <taxon>Arthropoda</taxon>
        <taxon>Hexapoda</taxon>
        <taxon>Insecta</taxon>
        <taxon>Pterygota</taxon>
        <taxon>Neoptera</taxon>
        <taxon>Endopterygota</taxon>
        <taxon>Diptera</taxon>
        <taxon>Brachycera</taxon>
        <taxon>Muscomorpha</taxon>
        <taxon>Platypezoidea</taxon>
        <taxon>Phoridae</taxon>
        <taxon>Megaseliini</taxon>
        <taxon>Megaselia</taxon>
    </lineage>
</organism>
<keyword evidence="7" id="KW-1185">Reference proteome</keyword>
<dbReference type="Pfam" id="PF13874">
    <property type="entry name" value="Nup54"/>
    <property type="match status" value="1"/>
</dbReference>
<dbReference type="HOGENOM" id="CLU_667803_0_0_1"/>
<dbReference type="GO" id="GO:0017056">
    <property type="term" value="F:structural constituent of nuclear pore"/>
    <property type="evidence" value="ECO:0007669"/>
    <property type="project" value="TreeGrafter"/>
</dbReference>
<dbReference type="Gene3D" id="1.20.5.490">
    <property type="entry name" value="Single helix bin"/>
    <property type="match status" value="1"/>
</dbReference>
<dbReference type="InterPro" id="IPR001245">
    <property type="entry name" value="Ser-Thr/Tyr_kinase_cat_dom"/>
</dbReference>
<dbReference type="EMBL" id="CAQQ02138160">
    <property type="status" value="NOT_ANNOTATED_CDS"/>
    <property type="molecule type" value="Genomic_DNA"/>
</dbReference>
<evidence type="ECO:0008006" key="8">
    <source>
        <dbReference type="Google" id="ProtNLM"/>
    </source>
</evidence>
<dbReference type="AlphaFoldDB" id="T1GKX4"/>
<evidence type="ECO:0000256" key="3">
    <source>
        <dbReference type="ARBA" id="ARBA00023242"/>
    </source>
</evidence>
<proteinExistence type="predicted"/>
<dbReference type="Pfam" id="PF07714">
    <property type="entry name" value="PK_Tyr_Ser-Thr"/>
    <property type="match status" value="1"/>
</dbReference>
<protein>
    <recommendedName>
        <fullName evidence="8">Protein kinase domain-containing protein</fullName>
    </recommendedName>
</protein>
<dbReference type="InterPro" id="IPR024864">
    <property type="entry name" value="Nup54/Nup57/Nup44"/>
</dbReference>
<evidence type="ECO:0000259" key="5">
    <source>
        <dbReference type="Pfam" id="PF13874"/>
    </source>
</evidence>
<dbReference type="EMBL" id="CAQQ02138161">
    <property type="status" value="NOT_ANNOTATED_CDS"/>
    <property type="molecule type" value="Genomic_DNA"/>
</dbReference>
<dbReference type="SUPFAM" id="SSF56112">
    <property type="entry name" value="Protein kinase-like (PK-like)"/>
    <property type="match status" value="1"/>
</dbReference>
<dbReference type="Proteomes" id="UP000015102">
    <property type="component" value="Unassembled WGS sequence"/>
</dbReference>
<comment type="subcellular location">
    <subcellularLocation>
        <location evidence="1">Nucleus</location>
    </subcellularLocation>
</comment>
<dbReference type="PANTHER" id="PTHR13000">
    <property type="entry name" value="NUCLEOPORIN P54"/>
    <property type="match status" value="1"/>
</dbReference>
<dbReference type="GO" id="GO:0044613">
    <property type="term" value="C:nuclear pore central transport channel"/>
    <property type="evidence" value="ECO:0007669"/>
    <property type="project" value="TreeGrafter"/>
</dbReference>
<evidence type="ECO:0000259" key="4">
    <source>
        <dbReference type="Pfam" id="PF07714"/>
    </source>
</evidence>
<dbReference type="GO" id="GO:0004672">
    <property type="term" value="F:protein kinase activity"/>
    <property type="evidence" value="ECO:0007669"/>
    <property type="project" value="InterPro"/>
</dbReference>
<evidence type="ECO:0000313" key="7">
    <source>
        <dbReference type="Proteomes" id="UP000015102"/>
    </source>
</evidence>
<reference evidence="6" key="2">
    <citation type="submission" date="2015-06" db="UniProtKB">
        <authorList>
            <consortium name="EnsemblMetazoa"/>
        </authorList>
    </citation>
    <scope>IDENTIFICATION</scope>
</reference>
<reference evidence="7" key="1">
    <citation type="submission" date="2013-02" db="EMBL/GenBank/DDBJ databases">
        <authorList>
            <person name="Hughes D."/>
        </authorList>
    </citation>
    <scope>NUCLEOTIDE SEQUENCE</scope>
    <source>
        <strain>Durham</strain>
        <strain evidence="7">NC isolate 2 -- Noor lab</strain>
    </source>
</reference>
<dbReference type="Gene3D" id="3.30.200.20">
    <property type="entry name" value="Phosphorylase Kinase, domain 1"/>
    <property type="match status" value="1"/>
</dbReference>
<sequence length="412" mass="45588">MYSSNPNDYELRVELANCCSDIATVYLSQYLPTEEHVAVKKYRLDSASNTLFNQIQHEIITMRQLNHPNILSFHIAYVNYMEMYLISPFMCYCSCSDTMKNIFDRAFGATQTNTAFGGFGSAPASTAAPAFGGFGATATTTAAPTFGGFGAATATSSSTGFGGFGSTFGSTFGKPAATAAPSFGGFGSFGSTLGQPRKHNHQLLEISPDEAFAQSIFNVSIFNDERDATIAKWNFLQASWGTGKSFYSQAAVPVEITPDNYLCRFKSMGYSRLPGKDNKLGLVALKINKPQSEVEAQKQQIITTLGSIFGSKPNLQVNIDSIKSLEDKKTQIVIYIEEKSLQIPNDIKRFNELKWRIKCQEQETEAHSLYLRKLEKDLVQMKQKHVATTAKIMERKRKLAELTHNILKVCDF</sequence>
<dbReference type="EnsemblMetazoa" id="MESCA004157-RA">
    <property type="protein sequence ID" value="MESCA004157-PA"/>
    <property type="gene ID" value="MESCA004157"/>
</dbReference>
<dbReference type="GO" id="GO:0006999">
    <property type="term" value="P:nuclear pore organization"/>
    <property type="evidence" value="ECO:0007669"/>
    <property type="project" value="TreeGrafter"/>
</dbReference>
<evidence type="ECO:0000256" key="2">
    <source>
        <dbReference type="ARBA" id="ARBA00022448"/>
    </source>
</evidence>
<accession>T1GKX4</accession>
<dbReference type="GO" id="GO:0036228">
    <property type="term" value="P:protein localization to nuclear inner membrane"/>
    <property type="evidence" value="ECO:0007669"/>
    <property type="project" value="TreeGrafter"/>
</dbReference>
<dbReference type="STRING" id="36166.T1GKX4"/>
<keyword evidence="2" id="KW-0813">Transport</keyword>
<feature type="domain" description="Nucleoporin Nup54 alpha-helical" evidence="5">
    <location>
        <begin position="343"/>
        <end position="409"/>
    </location>
</feature>
<name>T1GKX4_MEGSC</name>
<feature type="domain" description="Serine-threonine/tyrosine-protein kinase catalytic" evidence="4">
    <location>
        <begin position="25"/>
        <end position="101"/>
    </location>
</feature>
<dbReference type="PANTHER" id="PTHR13000:SF0">
    <property type="entry name" value="NUCLEOPORIN P54"/>
    <property type="match status" value="1"/>
</dbReference>
<dbReference type="InterPro" id="IPR025712">
    <property type="entry name" value="Nup54_alpha-helical_dom"/>
</dbReference>
<dbReference type="InterPro" id="IPR011009">
    <property type="entry name" value="Kinase-like_dom_sf"/>
</dbReference>
<evidence type="ECO:0000256" key="1">
    <source>
        <dbReference type="ARBA" id="ARBA00004123"/>
    </source>
</evidence>
<dbReference type="GO" id="GO:0006607">
    <property type="term" value="P:NLS-bearing protein import into nucleus"/>
    <property type="evidence" value="ECO:0007669"/>
    <property type="project" value="TreeGrafter"/>
</dbReference>